<feature type="transmembrane region" description="Helical" evidence="1">
    <location>
        <begin position="37"/>
        <end position="57"/>
    </location>
</feature>
<sequence>MMLWIPVTVAAALVQTLRFMLQKQLKAAGLSTSGAAFSRFVFGAPLAILISGLALSLSDAPAPRPGAGFWSFALVGGLAQIVATHLTVGLLVLRNFAVGIAFTKTETLQVAALSVLLLGESILPAGWLAIGIGLAGVLFLSLRGKGGPLLSRATAHGVLAGGLFGLSAICYRGAALELGDGPAFVRAIVTLACVTSSQTLAMGLWMRLFEPGQLTRVFATWRRTIWVGVTGMLGSLFWFFAFALQNAAYVRALGQIEMVFTLLVSFFVFRERLSLREGLGIGLICASVLMLVLLL</sequence>
<dbReference type="RefSeq" id="WP_107664918.1">
    <property type="nucleotide sequence ID" value="NZ_PZKG01000089.1"/>
</dbReference>
<feature type="transmembrane region" description="Helical" evidence="1">
    <location>
        <begin position="249"/>
        <end position="269"/>
    </location>
</feature>
<evidence type="ECO:0000259" key="2">
    <source>
        <dbReference type="Pfam" id="PF00892"/>
    </source>
</evidence>
<organism evidence="3 4">
    <name type="scientific">Cereibacter changlensis JA139</name>
    <dbReference type="NCBI Taxonomy" id="1188249"/>
    <lineage>
        <taxon>Bacteria</taxon>
        <taxon>Pseudomonadati</taxon>
        <taxon>Pseudomonadota</taxon>
        <taxon>Alphaproteobacteria</taxon>
        <taxon>Rhodobacterales</taxon>
        <taxon>Paracoccaceae</taxon>
        <taxon>Cereibacter</taxon>
    </lineage>
</organism>
<feature type="transmembrane region" description="Helical" evidence="1">
    <location>
        <begin position="278"/>
        <end position="294"/>
    </location>
</feature>
<evidence type="ECO:0000256" key="1">
    <source>
        <dbReference type="SAM" id="Phobius"/>
    </source>
</evidence>
<evidence type="ECO:0000313" key="4">
    <source>
        <dbReference type="Proteomes" id="UP000241010"/>
    </source>
</evidence>
<keyword evidence="1" id="KW-1133">Transmembrane helix</keyword>
<reference evidence="3 4" key="1">
    <citation type="submission" date="2018-03" db="EMBL/GenBank/DDBJ databases">
        <title>Cereibacter changlensis.</title>
        <authorList>
            <person name="Meyer T.E."/>
            <person name="Miller S."/>
            <person name="Lodha T."/>
            <person name="Gandham S."/>
            <person name="Chintalapati S."/>
            <person name="Chintalapati V.R."/>
        </authorList>
    </citation>
    <scope>NUCLEOTIDE SEQUENCE [LARGE SCALE GENOMIC DNA]</scope>
    <source>
        <strain evidence="3 4">JA139</strain>
    </source>
</reference>
<keyword evidence="1" id="KW-0472">Membrane</keyword>
<dbReference type="Pfam" id="PF00892">
    <property type="entry name" value="EamA"/>
    <property type="match status" value="1"/>
</dbReference>
<dbReference type="AlphaFoldDB" id="A0A2T4JSC6"/>
<feature type="transmembrane region" description="Helical" evidence="1">
    <location>
        <begin position="149"/>
        <end position="171"/>
    </location>
</feature>
<feature type="domain" description="EamA" evidence="2">
    <location>
        <begin position="188"/>
        <end position="292"/>
    </location>
</feature>
<dbReference type="Proteomes" id="UP000241010">
    <property type="component" value="Unassembled WGS sequence"/>
</dbReference>
<feature type="transmembrane region" description="Helical" evidence="1">
    <location>
        <begin position="183"/>
        <end position="205"/>
    </location>
</feature>
<dbReference type="EMBL" id="PZKG01000089">
    <property type="protein sequence ID" value="PTE20673.1"/>
    <property type="molecule type" value="Genomic_DNA"/>
</dbReference>
<dbReference type="SUPFAM" id="SSF103481">
    <property type="entry name" value="Multidrug resistance efflux transporter EmrE"/>
    <property type="match status" value="2"/>
</dbReference>
<dbReference type="InterPro" id="IPR000620">
    <property type="entry name" value="EamA_dom"/>
</dbReference>
<accession>A0A2T4JSC6</accession>
<dbReference type="InterPro" id="IPR037185">
    <property type="entry name" value="EmrE-like"/>
</dbReference>
<dbReference type="OrthoDB" id="5243804at2"/>
<dbReference type="GO" id="GO:0016020">
    <property type="term" value="C:membrane"/>
    <property type="evidence" value="ECO:0007669"/>
    <property type="project" value="InterPro"/>
</dbReference>
<name>A0A2T4JSC6_9RHOB</name>
<keyword evidence="4" id="KW-1185">Reference proteome</keyword>
<protein>
    <recommendedName>
        <fullName evidence="2">EamA domain-containing protein</fullName>
    </recommendedName>
</protein>
<evidence type="ECO:0000313" key="3">
    <source>
        <dbReference type="EMBL" id="PTE20673.1"/>
    </source>
</evidence>
<feature type="transmembrane region" description="Helical" evidence="1">
    <location>
        <begin position="225"/>
        <end position="243"/>
    </location>
</feature>
<comment type="caution">
    <text evidence="3">The sequence shown here is derived from an EMBL/GenBank/DDBJ whole genome shotgun (WGS) entry which is preliminary data.</text>
</comment>
<keyword evidence="1" id="KW-0812">Transmembrane</keyword>
<gene>
    <name evidence="3" type="ORF">C5F48_16185</name>
</gene>
<feature type="transmembrane region" description="Helical" evidence="1">
    <location>
        <begin position="69"/>
        <end position="102"/>
    </location>
</feature>
<proteinExistence type="predicted"/>
<feature type="transmembrane region" description="Helical" evidence="1">
    <location>
        <begin position="122"/>
        <end position="142"/>
    </location>
</feature>
<dbReference type="Gene3D" id="1.10.3730.20">
    <property type="match status" value="1"/>
</dbReference>